<keyword evidence="3" id="KW-1185">Reference proteome</keyword>
<evidence type="ECO:0000256" key="1">
    <source>
        <dbReference type="SAM" id="Phobius"/>
    </source>
</evidence>
<comment type="caution">
    <text evidence="2">The sequence shown here is derived from an EMBL/GenBank/DDBJ whole genome shotgun (WGS) entry which is preliminary data.</text>
</comment>
<dbReference type="RefSeq" id="WP_322445677.1">
    <property type="nucleotide sequence ID" value="NZ_JAXOFX010000003.1"/>
</dbReference>
<sequence length="60" mass="6495">MNKKTRALIGMIGSLLLCLVGIYRLIELPPAAYISFITVVFVVSGAIGAIANFMVLRKLN</sequence>
<evidence type="ECO:0000313" key="3">
    <source>
        <dbReference type="Proteomes" id="UP001290455"/>
    </source>
</evidence>
<evidence type="ECO:0000313" key="2">
    <source>
        <dbReference type="EMBL" id="MDZ5471381.1"/>
    </source>
</evidence>
<feature type="transmembrane region" description="Helical" evidence="1">
    <location>
        <begin position="32"/>
        <end position="56"/>
    </location>
</feature>
<reference evidence="2 3" key="1">
    <citation type="submission" date="2023-11" db="EMBL/GenBank/DDBJ databases">
        <title>Bacillus jintuensis, isolated from a mudflat on the Beibu Gulf coast.</title>
        <authorList>
            <person name="Li M."/>
        </authorList>
    </citation>
    <scope>NUCLEOTIDE SEQUENCE [LARGE SCALE GENOMIC DNA]</scope>
    <source>
        <strain evidence="2 3">31A1R</strain>
    </source>
</reference>
<keyword evidence="1" id="KW-0812">Transmembrane</keyword>
<feature type="transmembrane region" description="Helical" evidence="1">
    <location>
        <begin position="7"/>
        <end position="26"/>
    </location>
</feature>
<protein>
    <submittedName>
        <fullName evidence="2">Uncharacterized protein</fullName>
    </submittedName>
</protein>
<accession>A0ABU5IW73</accession>
<dbReference type="EMBL" id="JAXOFX010000003">
    <property type="protein sequence ID" value="MDZ5471381.1"/>
    <property type="molecule type" value="Genomic_DNA"/>
</dbReference>
<proteinExistence type="predicted"/>
<keyword evidence="1" id="KW-0472">Membrane</keyword>
<dbReference type="Proteomes" id="UP001290455">
    <property type="component" value="Unassembled WGS sequence"/>
</dbReference>
<gene>
    <name evidence="2" type="ORF">SM124_06435</name>
</gene>
<keyword evidence="1" id="KW-1133">Transmembrane helix</keyword>
<organism evidence="2 3">
    <name type="scientific">Robertmurraya mangrovi</name>
    <dbReference type="NCBI Taxonomy" id="3098077"/>
    <lineage>
        <taxon>Bacteria</taxon>
        <taxon>Bacillati</taxon>
        <taxon>Bacillota</taxon>
        <taxon>Bacilli</taxon>
        <taxon>Bacillales</taxon>
        <taxon>Bacillaceae</taxon>
        <taxon>Robertmurraya</taxon>
    </lineage>
</organism>
<name>A0ABU5IW73_9BACI</name>